<dbReference type="GO" id="GO:0005615">
    <property type="term" value="C:extracellular space"/>
    <property type="evidence" value="ECO:0007669"/>
    <property type="project" value="InterPro"/>
</dbReference>
<dbReference type="SMART" id="SM01361">
    <property type="entry name" value="A2M_recep"/>
    <property type="match status" value="1"/>
</dbReference>
<reference evidence="8" key="2">
    <citation type="submission" date="2025-08" db="UniProtKB">
        <authorList>
            <consortium name="Ensembl"/>
        </authorList>
    </citation>
    <scope>IDENTIFICATION</scope>
</reference>
<name>A0A8C5NBZ8_GOUWI</name>
<dbReference type="Pfam" id="PF07703">
    <property type="entry name" value="A2M_BRD"/>
    <property type="match status" value="1"/>
</dbReference>
<dbReference type="Proteomes" id="UP000694680">
    <property type="component" value="Chromosome 1"/>
</dbReference>
<gene>
    <name evidence="8" type="primary">LOC114473810</name>
</gene>
<dbReference type="SMART" id="SM01359">
    <property type="entry name" value="A2M_N_2"/>
    <property type="match status" value="1"/>
</dbReference>
<dbReference type="SMART" id="SM00104">
    <property type="entry name" value="ANATO"/>
    <property type="match status" value="1"/>
</dbReference>
<reference evidence="8" key="1">
    <citation type="submission" date="2020-06" db="EMBL/GenBank/DDBJ databases">
        <authorList>
            <consortium name="Wellcome Sanger Institute Data Sharing"/>
        </authorList>
    </citation>
    <scope>NUCLEOTIDE SEQUENCE [LARGE SCALE GENOMIC DNA]</scope>
</reference>
<dbReference type="SMART" id="SM01360">
    <property type="entry name" value="A2M"/>
    <property type="match status" value="1"/>
</dbReference>
<dbReference type="InterPro" id="IPR001134">
    <property type="entry name" value="Netrin_domain"/>
</dbReference>
<dbReference type="InterPro" id="IPR019742">
    <property type="entry name" value="MacrogloblnA2_CS"/>
</dbReference>
<dbReference type="InterPro" id="IPR018933">
    <property type="entry name" value="Netrin_module_non-TIMP"/>
</dbReference>
<dbReference type="Gene3D" id="2.60.40.1940">
    <property type="match status" value="1"/>
</dbReference>
<dbReference type="InterPro" id="IPR050473">
    <property type="entry name" value="A2M/Complement_sys"/>
</dbReference>
<feature type="domain" description="NTR" evidence="7">
    <location>
        <begin position="1455"/>
        <end position="1615"/>
    </location>
</feature>
<evidence type="ECO:0000256" key="2">
    <source>
        <dbReference type="ARBA" id="ARBA00022525"/>
    </source>
</evidence>
<dbReference type="Gene3D" id="2.60.40.690">
    <property type="entry name" value="Alpha-macroglobulin, receptor-binding domain"/>
    <property type="match status" value="1"/>
</dbReference>
<dbReference type="Ensembl" id="ENSGWIT00000047864.1">
    <property type="protein sequence ID" value="ENSGWIP00000044149.1"/>
    <property type="gene ID" value="ENSGWIG00000021776.1"/>
</dbReference>
<dbReference type="Pfam" id="PF07677">
    <property type="entry name" value="A2M_recep"/>
    <property type="match status" value="1"/>
</dbReference>
<dbReference type="InterPro" id="IPR000020">
    <property type="entry name" value="Anaphylatoxin/fibulin"/>
</dbReference>
<dbReference type="Pfam" id="PF17790">
    <property type="entry name" value="MG1"/>
    <property type="match status" value="1"/>
</dbReference>
<dbReference type="InterPro" id="IPR009048">
    <property type="entry name" value="A-macroglobulin_rcpt-bd"/>
</dbReference>
<dbReference type="Pfam" id="PF07678">
    <property type="entry name" value="TED_complement"/>
    <property type="match status" value="1"/>
</dbReference>
<feature type="domain" description="Anaphylatoxin-like" evidence="6">
    <location>
        <begin position="663"/>
        <end position="698"/>
    </location>
</feature>
<dbReference type="Pfam" id="PF01821">
    <property type="entry name" value="ANATO"/>
    <property type="match status" value="1"/>
</dbReference>
<dbReference type="SMART" id="SM01419">
    <property type="entry name" value="Thiol-ester_cl"/>
    <property type="match status" value="1"/>
</dbReference>
<keyword evidence="2" id="KW-0964">Secreted</keyword>
<dbReference type="CDD" id="cd02896">
    <property type="entry name" value="complement_C3_C4_C5"/>
    <property type="match status" value="1"/>
</dbReference>
<dbReference type="SUPFAM" id="SSF49410">
    <property type="entry name" value="Alpha-macroglobulin receptor domain"/>
    <property type="match status" value="1"/>
</dbReference>
<dbReference type="Pfam" id="PF17789">
    <property type="entry name" value="MG4"/>
    <property type="match status" value="1"/>
</dbReference>
<comment type="subcellular location">
    <subcellularLocation>
        <location evidence="1">Secreted</location>
    </subcellularLocation>
</comment>
<dbReference type="PROSITE" id="PS01178">
    <property type="entry name" value="ANAPHYLATOXIN_2"/>
    <property type="match status" value="1"/>
</dbReference>
<keyword evidence="4" id="KW-1015">Disulfide bond</keyword>
<dbReference type="Gene3D" id="1.50.10.20">
    <property type="match status" value="1"/>
</dbReference>
<dbReference type="SUPFAM" id="SSF48239">
    <property type="entry name" value="Terpenoid cyclases/Protein prenyltransferases"/>
    <property type="match status" value="1"/>
</dbReference>
<dbReference type="InterPro" id="IPR008930">
    <property type="entry name" value="Terpenoid_cyclase/PrenylTrfase"/>
</dbReference>
<dbReference type="InterPro" id="IPR013783">
    <property type="entry name" value="Ig-like_fold"/>
</dbReference>
<dbReference type="GO" id="GO:0004866">
    <property type="term" value="F:endopeptidase inhibitor activity"/>
    <property type="evidence" value="ECO:0007669"/>
    <property type="project" value="InterPro"/>
</dbReference>
<dbReference type="InterPro" id="IPR041425">
    <property type="entry name" value="C3/4/5_MG1"/>
</dbReference>
<dbReference type="SMART" id="SM00643">
    <property type="entry name" value="C345C"/>
    <property type="match status" value="1"/>
</dbReference>
<evidence type="ECO:0000256" key="1">
    <source>
        <dbReference type="ARBA" id="ARBA00004613"/>
    </source>
</evidence>
<dbReference type="Pfam" id="PF01759">
    <property type="entry name" value="NTR"/>
    <property type="match status" value="1"/>
</dbReference>
<dbReference type="InterPro" id="IPR047565">
    <property type="entry name" value="Alpha-macroglob_thiol-ester_cl"/>
</dbReference>
<evidence type="ECO:0000259" key="7">
    <source>
        <dbReference type="PROSITE" id="PS50189"/>
    </source>
</evidence>
<dbReference type="SUPFAM" id="SSF50242">
    <property type="entry name" value="TIMP-like"/>
    <property type="match status" value="1"/>
</dbReference>
<dbReference type="Pfam" id="PF00207">
    <property type="entry name" value="A2M"/>
    <property type="match status" value="1"/>
</dbReference>
<evidence type="ECO:0000256" key="5">
    <source>
        <dbReference type="SAM" id="SignalP"/>
    </source>
</evidence>
<dbReference type="FunFam" id="2.60.40.1940:FF:000001">
    <property type="entry name" value="Complement component C3"/>
    <property type="match status" value="1"/>
</dbReference>
<dbReference type="InterPro" id="IPR018081">
    <property type="entry name" value="Anaphylatoxin_comp_syst"/>
</dbReference>
<keyword evidence="9" id="KW-1185">Reference proteome</keyword>
<dbReference type="Pfam" id="PF17791">
    <property type="entry name" value="MG3"/>
    <property type="match status" value="1"/>
</dbReference>
<dbReference type="InterPro" id="IPR001599">
    <property type="entry name" value="Macroglobln_a2"/>
</dbReference>
<dbReference type="PANTHER" id="PTHR11412:SF81">
    <property type="entry name" value="COMPLEMENT C3"/>
    <property type="match status" value="1"/>
</dbReference>
<reference evidence="8" key="3">
    <citation type="submission" date="2025-09" db="UniProtKB">
        <authorList>
            <consortium name="Ensembl"/>
        </authorList>
    </citation>
    <scope>IDENTIFICATION</scope>
</reference>
<organism evidence="8 9">
    <name type="scientific">Gouania willdenowi</name>
    <name type="common">Blunt-snouted clingfish</name>
    <name type="synonym">Lepadogaster willdenowi</name>
    <dbReference type="NCBI Taxonomy" id="441366"/>
    <lineage>
        <taxon>Eukaryota</taxon>
        <taxon>Metazoa</taxon>
        <taxon>Chordata</taxon>
        <taxon>Craniata</taxon>
        <taxon>Vertebrata</taxon>
        <taxon>Euteleostomi</taxon>
        <taxon>Actinopterygii</taxon>
        <taxon>Neopterygii</taxon>
        <taxon>Teleostei</taxon>
        <taxon>Neoteleostei</taxon>
        <taxon>Acanthomorphata</taxon>
        <taxon>Ovalentaria</taxon>
        <taxon>Blenniimorphae</taxon>
        <taxon>Blenniiformes</taxon>
        <taxon>Gobiesocoidei</taxon>
        <taxon>Gobiesocidae</taxon>
        <taxon>Gobiesocinae</taxon>
        <taxon>Gouania</taxon>
    </lineage>
</organism>
<dbReference type="Gene3D" id="2.60.40.10">
    <property type="entry name" value="Immunoglobulins"/>
    <property type="match status" value="2"/>
</dbReference>
<dbReference type="Gene3D" id="1.20.91.20">
    <property type="entry name" value="Anaphylotoxins (complement system)"/>
    <property type="match status" value="1"/>
</dbReference>
<dbReference type="SUPFAM" id="SSF47686">
    <property type="entry name" value="Anaphylotoxins (complement system)"/>
    <property type="match status" value="1"/>
</dbReference>
<evidence type="ECO:0000256" key="3">
    <source>
        <dbReference type="ARBA" id="ARBA00022966"/>
    </source>
</evidence>
<dbReference type="InterPro" id="IPR011626">
    <property type="entry name" value="Alpha-macroglobulin_TED"/>
</dbReference>
<keyword evidence="5" id="KW-0732">Signal</keyword>
<keyword evidence="3" id="KW-0882">Thioester bond</keyword>
<dbReference type="PROSITE" id="PS00477">
    <property type="entry name" value="ALPHA_2_MACROGLOBULIN"/>
    <property type="match status" value="1"/>
</dbReference>
<evidence type="ECO:0000256" key="4">
    <source>
        <dbReference type="ARBA" id="ARBA00023157"/>
    </source>
</evidence>
<proteinExistence type="predicted"/>
<dbReference type="InterPro" id="IPR011625">
    <property type="entry name" value="A2M_N_BRD"/>
</dbReference>
<protein>
    <submittedName>
        <fullName evidence="8">Complement C3-like</fullName>
    </submittedName>
</protein>
<dbReference type="InterPro" id="IPR036595">
    <property type="entry name" value="A-macroglobulin_rcpt-bd_sf"/>
</dbReference>
<feature type="chain" id="PRO_5034191841" evidence="5">
    <location>
        <begin position="19"/>
        <end position="1617"/>
    </location>
</feature>
<dbReference type="PROSITE" id="PS50189">
    <property type="entry name" value="NTR"/>
    <property type="match status" value="1"/>
</dbReference>
<dbReference type="FunFam" id="2.60.40.10:FF:000155">
    <property type="entry name" value="complement C3 isoform X1"/>
    <property type="match status" value="1"/>
</dbReference>
<dbReference type="InterPro" id="IPR008993">
    <property type="entry name" value="TIMP-like_OB-fold"/>
</dbReference>
<evidence type="ECO:0000259" key="6">
    <source>
        <dbReference type="PROSITE" id="PS01178"/>
    </source>
</evidence>
<dbReference type="Gene3D" id="2.20.130.20">
    <property type="match status" value="1"/>
</dbReference>
<dbReference type="Gene3D" id="2.40.50.120">
    <property type="match status" value="1"/>
</dbReference>
<dbReference type="Gene3D" id="6.20.50.160">
    <property type="match status" value="1"/>
</dbReference>
<accession>A0A8C5NBZ8</accession>
<dbReference type="PANTHER" id="PTHR11412">
    <property type="entry name" value="MACROGLOBULIN / COMPLEMENT"/>
    <property type="match status" value="1"/>
</dbReference>
<feature type="signal peptide" evidence="5">
    <location>
        <begin position="1"/>
        <end position="18"/>
    </location>
</feature>
<dbReference type="InterPro" id="IPR040839">
    <property type="entry name" value="MG4"/>
</dbReference>
<evidence type="ECO:0000313" key="8">
    <source>
        <dbReference type="Ensembl" id="ENSGWIP00000044149.1"/>
    </source>
</evidence>
<dbReference type="Gene3D" id="2.60.40.1930">
    <property type="match status" value="3"/>
</dbReference>
<dbReference type="InterPro" id="IPR041555">
    <property type="entry name" value="MG3"/>
</dbReference>
<dbReference type="Gene3D" id="2.60.120.1540">
    <property type="match status" value="1"/>
</dbReference>
<dbReference type="CDD" id="cd00017">
    <property type="entry name" value="ANATO"/>
    <property type="match status" value="1"/>
</dbReference>
<evidence type="ECO:0000313" key="9">
    <source>
        <dbReference type="Proteomes" id="UP000694680"/>
    </source>
</evidence>
<sequence>HCITCVFFVCLFVFYSWTKLKIMSAPNLLRVGTTENIFVECQGCSGGDIPVTISIWNHPTNTIELKSTSVVLNSSNDYQEFGKITLPPNSFNPDPKVKQYVYLKAQFDDRLLQKVVLVTFQSGYIFIQTDKPLYTPDSTGGSDRYCYHSYQRLKTPDGIVLPQTTKTLKSGIHAGNYYLPDLVTRGVWKLVARFQTNPQQSFYSNFEVKEYVLPSLEVKLEPVVSFFQVDSTEFTVNIRARYLFGEKVDGTAFVVFGAITNKKRKTFPRSLQRVTISKGVGEVTLQRDHITQIFNNTDSLVGDFIFVSVSVLTKSGNEMVEAELTDIKIVKSPYFIQFTRTPKYFKPGMTFDVMVKVTNPDETPAAGITVVVNPGEEEGISDDNGIARLSVKTGGSNDRLVITAKTMVPGLSQEKQASAQLTASSYTTKSSSYIHIGVETSKLEVGNTLKISLSFNKQLDLDITYLILSKGQLVKSGREKLQGQVLIPVNIRVTKEMLPSFRIVAYYHLDDTEVVSDSVWVNVKDSCMGSLTLEVVDPPPFFLPGKPFEMKVTGDPGAKVGLVAVDKGVYVLNNKFRLTQKKVWDEVEKYDTGCTPGGGKDSMGVFYDAGLVFETSSVPGTPYRQELKCADSEKPRSKRAVTIMEVTTSLVNKYENSALQTDCCLDGMRETPLSYNCNRRSKYIVDGKACVDAFLDCCEQMRAMLDAEKQNSFKLARTETKGKYMDSRRIDVRSNFEESWLWNDYSLPACPSQTPHCQTTSFTRQFYLQDSITTWVLTGISLSSTNGICVSQSLEVIARKEFFIDLKLPYSAVRYEQLEIRAIIHNYARDPVLVKVELVENPKVCSLASKRGKHDEEIEIGARTSVSVPFVIIPMEIGELDIVVKAAVSEHSISDGVKKVLRVVSEGVFISDPKIISLDPVNKGQGGIQTVVFNSQIPKTDLVQFSPHNVLISVTGTEDGSEMVENAISGKSMGTLITQPTGCGEQNMIGMTLPVIATMYLDTTNQWEAVGLERREEALQHITTGYTSQLKYRNNDGSFSMWKNQPKKKSSWLTAYVVKVFSMAYNLVKIQPENICDSVKFLILQSQLPDGTFREIGELIHKEMVGDIHGLDSDASMTAFSLISLQESKTICSQTSVGSLPERIDKSVAYLEKRLPSLTNPYAVALASYALANNNKLNREVLFRFISPELTHWPVPRGPLYTMEATAYALLALVRAKAFKDAGPIVRWFSTQQAALGGYGSTQATIMVYQAVAEYWANAKEPEYNLNVEILSEGKSLPIKYNFNRKNHFTTRTSKVNSIFDNITVTASGTGEANVKMVSLYYAKPSKRKSDCRKFNMSIELIPGILDLFLMYSLTCLYLDKTHDSKMTILDIGLLTGYTVDTKDLELLSSGRDRTIAHYKMDKLLSERALLCMFFPQVSHTLADEISFRIHKTIKAALLQPAVVSVYEYYNGIKCVKFYHPMRDSGNLLLLDSGKVKTCAEGKQINLKSTSCFLAYNVKLEETDQKEMTDINIMRIMDVIKGGNIDPNPADQQRLFISYIRCRNAINLQKNQTYLIMGSNKDVTRIEDTQVYQYVLGERTWIEYWPTDEECLDRKYRPTCLDLKKLINVTEDFRCNL</sequence>